<protein>
    <submittedName>
        <fullName evidence="2">Uncharacterized protein</fullName>
    </submittedName>
</protein>
<evidence type="ECO:0000313" key="3">
    <source>
        <dbReference type="Proteomes" id="UP001437256"/>
    </source>
</evidence>
<comment type="caution">
    <text evidence="2">The sequence shown here is derived from an EMBL/GenBank/DDBJ whole genome shotgun (WGS) entry which is preliminary data.</text>
</comment>
<feature type="compositionally biased region" description="Basic and acidic residues" evidence="1">
    <location>
        <begin position="148"/>
        <end position="166"/>
    </location>
</feature>
<feature type="region of interest" description="Disordered" evidence="1">
    <location>
        <begin position="148"/>
        <end position="195"/>
    </location>
</feature>
<gene>
    <name evidence="2" type="ORF">AAF712_015132</name>
</gene>
<dbReference type="EMBL" id="JBBXMP010000349">
    <property type="protein sequence ID" value="KAL0058199.1"/>
    <property type="molecule type" value="Genomic_DNA"/>
</dbReference>
<proteinExistence type="predicted"/>
<keyword evidence="3" id="KW-1185">Reference proteome</keyword>
<reference evidence="2 3" key="1">
    <citation type="submission" date="2024-05" db="EMBL/GenBank/DDBJ databases">
        <title>A draft genome resource for the thread blight pathogen Marasmius tenuissimus strain MS-2.</title>
        <authorList>
            <person name="Yulfo-Soto G.E."/>
            <person name="Baruah I.K."/>
            <person name="Amoako-Attah I."/>
            <person name="Bukari Y."/>
            <person name="Meinhardt L.W."/>
            <person name="Bailey B.A."/>
            <person name="Cohen S.P."/>
        </authorList>
    </citation>
    <scope>NUCLEOTIDE SEQUENCE [LARGE SCALE GENOMIC DNA]</scope>
    <source>
        <strain evidence="2 3">MS-2</strain>
    </source>
</reference>
<feature type="region of interest" description="Disordered" evidence="1">
    <location>
        <begin position="81"/>
        <end position="107"/>
    </location>
</feature>
<accession>A0ABR2ZB77</accession>
<dbReference type="Proteomes" id="UP001437256">
    <property type="component" value="Unassembled WGS sequence"/>
</dbReference>
<name>A0ABR2ZB77_9AGAR</name>
<evidence type="ECO:0000256" key="1">
    <source>
        <dbReference type="SAM" id="MobiDB-lite"/>
    </source>
</evidence>
<sequence length="195" mass="22397">MSGHGSDRKIRWKVWAFGPLAESYFPLHGYDDATAEALKLFFRDADGDQSGFFKRVQGECPSIPESEIAYMWDIGTSFKPTYPPEDDSLAQSTARDDEDEQKQRRVAQNRNRIEIFPTDAVAVQDELKRMDQDGWEQCLWYHAALQAGREEDEARRQRKSDGRQDIELEEEEGQIDGTSDSGLETVELVSEKDRK</sequence>
<evidence type="ECO:0000313" key="2">
    <source>
        <dbReference type="EMBL" id="KAL0058199.1"/>
    </source>
</evidence>
<organism evidence="2 3">
    <name type="scientific">Marasmius tenuissimus</name>
    <dbReference type="NCBI Taxonomy" id="585030"/>
    <lineage>
        <taxon>Eukaryota</taxon>
        <taxon>Fungi</taxon>
        <taxon>Dikarya</taxon>
        <taxon>Basidiomycota</taxon>
        <taxon>Agaricomycotina</taxon>
        <taxon>Agaricomycetes</taxon>
        <taxon>Agaricomycetidae</taxon>
        <taxon>Agaricales</taxon>
        <taxon>Marasmiineae</taxon>
        <taxon>Marasmiaceae</taxon>
        <taxon>Marasmius</taxon>
    </lineage>
</organism>